<dbReference type="eggNOG" id="COG2201">
    <property type="taxonomic scope" value="Bacteria"/>
</dbReference>
<evidence type="ECO:0000313" key="5">
    <source>
        <dbReference type="Proteomes" id="UP000029692"/>
    </source>
</evidence>
<dbReference type="AlphaFoldDB" id="A0A098QZT9"/>
<dbReference type="OrthoDB" id="9790669at2"/>
<dbReference type="STRING" id="1480694.DC28_04490"/>
<dbReference type="InterPro" id="IPR011006">
    <property type="entry name" value="CheY-like_superfamily"/>
</dbReference>
<evidence type="ECO:0000256" key="1">
    <source>
        <dbReference type="ARBA" id="ARBA00022553"/>
    </source>
</evidence>
<dbReference type="RefSeq" id="WP_037546303.1">
    <property type="nucleotide sequence ID" value="NZ_JNUP01000031.1"/>
</dbReference>
<reference evidence="4 5" key="1">
    <citation type="submission" date="2014-05" db="EMBL/GenBank/DDBJ databases">
        <title>De novo Genome Sequence of Spirocheata sp.</title>
        <authorList>
            <person name="Shivani Y."/>
            <person name="Subhash Y."/>
            <person name="Tushar L."/>
            <person name="Sasikala C."/>
            <person name="Ramana C.V."/>
        </authorList>
    </citation>
    <scope>NUCLEOTIDE SEQUENCE [LARGE SCALE GENOMIC DNA]</scope>
    <source>
        <strain evidence="4 5">JC230</strain>
    </source>
</reference>
<keyword evidence="1 2" id="KW-0597">Phosphoprotein</keyword>
<protein>
    <submittedName>
        <fullName evidence="4">Response regulator receiver protein</fullName>
    </submittedName>
</protein>
<comment type="caution">
    <text evidence="4">The sequence shown here is derived from an EMBL/GenBank/DDBJ whole genome shotgun (WGS) entry which is preliminary data.</text>
</comment>
<dbReference type="SMART" id="SM00448">
    <property type="entry name" value="REC"/>
    <property type="match status" value="1"/>
</dbReference>
<feature type="modified residue" description="4-aspartylphosphate" evidence="2">
    <location>
        <position position="52"/>
    </location>
</feature>
<dbReference type="EMBL" id="JNUP01000031">
    <property type="protein sequence ID" value="KGE73375.1"/>
    <property type="molecule type" value="Genomic_DNA"/>
</dbReference>
<name>A0A098QZT9_9SPIO</name>
<dbReference type="PANTHER" id="PTHR44591">
    <property type="entry name" value="STRESS RESPONSE REGULATOR PROTEIN 1"/>
    <property type="match status" value="1"/>
</dbReference>
<organism evidence="4 5">
    <name type="scientific">Spirochaeta lutea</name>
    <dbReference type="NCBI Taxonomy" id="1480694"/>
    <lineage>
        <taxon>Bacteria</taxon>
        <taxon>Pseudomonadati</taxon>
        <taxon>Spirochaetota</taxon>
        <taxon>Spirochaetia</taxon>
        <taxon>Spirochaetales</taxon>
        <taxon>Spirochaetaceae</taxon>
        <taxon>Spirochaeta</taxon>
    </lineage>
</organism>
<feature type="domain" description="Response regulatory" evidence="3">
    <location>
        <begin position="2"/>
        <end position="117"/>
    </location>
</feature>
<evidence type="ECO:0000259" key="3">
    <source>
        <dbReference type="PROSITE" id="PS50110"/>
    </source>
</evidence>
<proteinExistence type="predicted"/>
<evidence type="ECO:0000313" key="4">
    <source>
        <dbReference type="EMBL" id="KGE73375.1"/>
    </source>
</evidence>
<dbReference type="PANTHER" id="PTHR44591:SF3">
    <property type="entry name" value="RESPONSE REGULATORY DOMAIN-CONTAINING PROTEIN"/>
    <property type="match status" value="1"/>
</dbReference>
<dbReference type="PROSITE" id="PS50110">
    <property type="entry name" value="RESPONSE_REGULATORY"/>
    <property type="match status" value="1"/>
</dbReference>
<dbReference type="Gene3D" id="3.40.50.2300">
    <property type="match status" value="1"/>
</dbReference>
<dbReference type="GO" id="GO:0000160">
    <property type="term" value="P:phosphorelay signal transduction system"/>
    <property type="evidence" value="ECO:0007669"/>
    <property type="project" value="InterPro"/>
</dbReference>
<dbReference type="InterPro" id="IPR001789">
    <property type="entry name" value="Sig_transdc_resp-reg_receiver"/>
</dbReference>
<dbReference type="SUPFAM" id="SSF52172">
    <property type="entry name" value="CheY-like"/>
    <property type="match status" value="1"/>
</dbReference>
<evidence type="ECO:0000256" key="2">
    <source>
        <dbReference type="PROSITE-ProRule" id="PRU00169"/>
    </source>
</evidence>
<gene>
    <name evidence="4" type="ORF">DC28_04490</name>
</gene>
<sequence length="119" mass="13032">MDVLIVDDSSIIRRTIEMVVHSLGMRVVGQAGDGLTALALLDSFQPQLITLDITMPRMDGLECLREIMEANPAHRVLVISALRDPSTGLQALKTGAKGFLPKPFTKESLATELKRIAYE</sequence>
<keyword evidence="5" id="KW-1185">Reference proteome</keyword>
<dbReference type="Proteomes" id="UP000029692">
    <property type="component" value="Unassembled WGS sequence"/>
</dbReference>
<accession>A0A098QZT9</accession>
<dbReference type="InterPro" id="IPR050595">
    <property type="entry name" value="Bact_response_regulator"/>
</dbReference>
<dbReference type="Pfam" id="PF00072">
    <property type="entry name" value="Response_reg"/>
    <property type="match status" value="1"/>
</dbReference>